<feature type="transmembrane region" description="Helical" evidence="1">
    <location>
        <begin position="127"/>
        <end position="148"/>
    </location>
</feature>
<dbReference type="AlphaFoldDB" id="A0AA90YX51"/>
<gene>
    <name evidence="2" type="ORF">GS634_21290</name>
</gene>
<evidence type="ECO:0000313" key="3">
    <source>
        <dbReference type="Proteomes" id="UP000597886"/>
    </source>
</evidence>
<keyword evidence="1" id="KW-0472">Membrane</keyword>
<reference evidence="2" key="1">
    <citation type="submission" date="2019-12" db="EMBL/GenBank/DDBJ databases">
        <title>Ruegeria JWLKs population differentiation of coral mucus and skeleton niches.</title>
        <authorList>
            <person name="Luo D."/>
        </authorList>
    </citation>
    <scope>NUCLEOTIDE SEQUENCE</scope>
    <source>
        <strain evidence="2">HKCCD6181</strain>
    </source>
</reference>
<feature type="transmembrane region" description="Helical" evidence="1">
    <location>
        <begin position="340"/>
        <end position="362"/>
    </location>
</feature>
<evidence type="ECO:0008006" key="4">
    <source>
        <dbReference type="Google" id="ProtNLM"/>
    </source>
</evidence>
<feature type="transmembrane region" description="Helical" evidence="1">
    <location>
        <begin position="169"/>
        <end position="192"/>
    </location>
</feature>
<feature type="transmembrane region" description="Helical" evidence="1">
    <location>
        <begin position="71"/>
        <end position="91"/>
    </location>
</feature>
<protein>
    <recommendedName>
        <fullName evidence="4">Transmembrane protein</fullName>
    </recommendedName>
</protein>
<feature type="transmembrane region" description="Helical" evidence="1">
    <location>
        <begin position="313"/>
        <end position="334"/>
    </location>
</feature>
<feature type="transmembrane region" description="Helical" evidence="1">
    <location>
        <begin position="374"/>
        <end position="398"/>
    </location>
</feature>
<dbReference type="EMBL" id="WVRA01000012">
    <property type="protein sequence ID" value="NOE20672.1"/>
    <property type="molecule type" value="Genomic_DNA"/>
</dbReference>
<name>A0AA90YX51_9RHOB</name>
<feature type="transmembrane region" description="Helical" evidence="1">
    <location>
        <begin position="204"/>
        <end position="221"/>
    </location>
</feature>
<sequence length="628" mass="68260">MTDARIPARLLFVSAVIAAVLFLPTAGIGIARSGYNPDEWRFAAGLERGFAEVHGRWAAHWAHEVLFEQGASIAILVSIIFAALFGVAALIAREAIATTGPAMVVASILTVFLAGSSHVYLTELLHYQTLAPWFCLGLLASVGAMVLVKPQGRWSRSGLLLRMAVAAELLAISIGFYQSYVLLGFIIPALVLIRVDRFDHRQCLFFLLRVLIASGAALILYQLQRDATIYALDLKVDFRFSSGIDTAVLADKLSALYWIEKLIHSGGLLGMPSFYRRLFLLSLAAACILVLAAATIAVFAAGRLSASGLIGGLRVLVGGLGALFILPVLIWFLYPEPYLIGRSIGFVGFIFVGIVLASGTVIAQAADGVSISRLVLAGVMSLCLVYGVGQVVASSHIWPLFNQMAERDIELADAIVERARLLDGFNVRSTPIRSVGEPWSPSLKFGDFQTQSTFHRGVDMNSIFQVRYGATDYAGSVLTPPQACTGFPVDGSVFMVDDTLFVCFEHLNPLRVQLTCFPLGGNARGAICYSDGMAVLIGQTCADIDPGTGQIVATQLDEAGRWIRSNQFYWQAKDTEMNGLCYRFVETANLPFSTLRIEHKLAASETAWMIEYDVKDARPLEEIFDTFN</sequence>
<keyword evidence="1" id="KW-1133">Transmembrane helix</keyword>
<organism evidence="2 3">
    <name type="scientific">Ruegeria atlantica</name>
    <dbReference type="NCBI Taxonomy" id="81569"/>
    <lineage>
        <taxon>Bacteria</taxon>
        <taxon>Pseudomonadati</taxon>
        <taxon>Pseudomonadota</taxon>
        <taxon>Alphaproteobacteria</taxon>
        <taxon>Rhodobacterales</taxon>
        <taxon>Roseobacteraceae</taxon>
        <taxon>Ruegeria</taxon>
    </lineage>
</organism>
<evidence type="ECO:0000313" key="2">
    <source>
        <dbReference type="EMBL" id="NOE20672.1"/>
    </source>
</evidence>
<comment type="caution">
    <text evidence="2">The sequence shown here is derived from an EMBL/GenBank/DDBJ whole genome shotgun (WGS) entry which is preliminary data.</text>
</comment>
<dbReference type="Proteomes" id="UP000597886">
    <property type="component" value="Unassembled WGS sequence"/>
</dbReference>
<feature type="transmembrane region" description="Helical" evidence="1">
    <location>
        <begin position="279"/>
        <end position="301"/>
    </location>
</feature>
<keyword evidence="1" id="KW-0812">Transmembrane</keyword>
<dbReference type="RefSeq" id="WP_171331795.1">
    <property type="nucleotide sequence ID" value="NZ_WVRA01000012.1"/>
</dbReference>
<proteinExistence type="predicted"/>
<accession>A0AA90YX51</accession>
<feature type="transmembrane region" description="Helical" evidence="1">
    <location>
        <begin position="103"/>
        <end position="121"/>
    </location>
</feature>
<evidence type="ECO:0000256" key="1">
    <source>
        <dbReference type="SAM" id="Phobius"/>
    </source>
</evidence>